<keyword evidence="3" id="KW-1185">Reference proteome</keyword>
<name>A0A3P7PNV8_9FIRM</name>
<dbReference type="PANTHER" id="PTHR12526:SF630">
    <property type="entry name" value="GLYCOSYLTRANSFERASE"/>
    <property type="match status" value="1"/>
</dbReference>
<dbReference type="KEGG" id="cbar:PATL70BA_0331"/>
<dbReference type="RefSeq" id="WP_125135736.1">
    <property type="nucleotide sequence ID" value="NZ_LR130778.1"/>
</dbReference>
<dbReference type="OrthoDB" id="9813214at2"/>
<organism evidence="2 3">
    <name type="scientific">Petrocella atlantisensis</name>
    <dbReference type="NCBI Taxonomy" id="2173034"/>
    <lineage>
        <taxon>Bacteria</taxon>
        <taxon>Bacillati</taxon>
        <taxon>Bacillota</taxon>
        <taxon>Clostridia</taxon>
        <taxon>Lachnospirales</taxon>
        <taxon>Vallitaleaceae</taxon>
        <taxon>Petrocella</taxon>
    </lineage>
</organism>
<dbReference type="Gene3D" id="3.40.50.2000">
    <property type="entry name" value="Glycogen Phosphorylase B"/>
    <property type="match status" value="1"/>
</dbReference>
<protein>
    <submittedName>
        <fullName evidence="2">Sugar transferase, PEP-CTERM/EpsH1 system associated</fullName>
    </submittedName>
</protein>
<gene>
    <name evidence="2" type="ORF">PATL70BA_0331</name>
</gene>
<evidence type="ECO:0000313" key="2">
    <source>
        <dbReference type="EMBL" id="VDN46177.1"/>
    </source>
</evidence>
<evidence type="ECO:0000313" key="3">
    <source>
        <dbReference type="Proteomes" id="UP000279029"/>
    </source>
</evidence>
<sequence>MTNVKDVVYLGAFPPPYGGVTIKNSMLYMELSKHKNVYIIELSKVKKINLHEIFKFLTALFFQKKIFIVGASGSWRKKITYLLYFFNRKSLKNSILIVMGGTSAKNISKDATYLKMVSNYKKVYVEADGMKNELVKVGLSNVSIFPNCRNEKNTKVKINYPDQNKMKCVYFSLISKEKGADIIFETVKILAKKNIQFEVDFFGAIEKSYQEEFEQQTSLYNNINYCGIFKTDIADVYTKLNEYDLLLFPTRWKNEGVPGVLVESKIAALPAIVSDINFNAEIIHNGIDGIVLKHNNPAEMAVAIERLYNDKDYLFKLKKNAYESRSKYLLENYIDEIVNELVYQS</sequence>
<dbReference type="GO" id="GO:0016757">
    <property type="term" value="F:glycosyltransferase activity"/>
    <property type="evidence" value="ECO:0007669"/>
    <property type="project" value="InterPro"/>
</dbReference>
<dbReference type="Pfam" id="PF00534">
    <property type="entry name" value="Glycos_transf_1"/>
    <property type="match status" value="1"/>
</dbReference>
<keyword evidence="2" id="KW-0808">Transferase</keyword>
<dbReference type="PANTHER" id="PTHR12526">
    <property type="entry name" value="GLYCOSYLTRANSFERASE"/>
    <property type="match status" value="1"/>
</dbReference>
<feature type="domain" description="Glycosyl transferase family 1" evidence="1">
    <location>
        <begin position="158"/>
        <end position="323"/>
    </location>
</feature>
<dbReference type="SUPFAM" id="SSF53756">
    <property type="entry name" value="UDP-Glycosyltransferase/glycogen phosphorylase"/>
    <property type="match status" value="1"/>
</dbReference>
<reference evidence="2 3" key="1">
    <citation type="submission" date="2018-09" db="EMBL/GenBank/DDBJ databases">
        <authorList>
            <person name="Postec A."/>
        </authorList>
    </citation>
    <scope>NUCLEOTIDE SEQUENCE [LARGE SCALE GENOMIC DNA]</scope>
    <source>
        <strain evidence="2">70B-A</strain>
    </source>
</reference>
<dbReference type="EMBL" id="LR130778">
    <property type="protein sequence ID" value="VDN46177.1"/>
    <property type="molecule type" value="Genomic_DNA"/>
</dbReference>
<evidence type="ECO:0000259" key="1">
    <source>
        <dbReference type="Pfam" id="PF00534"/>
    </source>
</evidence>
<dbReference type="InterPro" id="IPR001296">
    <property type="entry name" value="Glyco_trans_1"/>
</dbReference>
<proteinExistence type="predicted"/>
<dbReference type="Proteomes" id="UP000279029">
    <property type="component" value="Chromosome"/>
</dbReference>
<dbReference type="AlphaFoldDB" id="A0A3P7PNV8"/>
<accession>A0A3P7PNV8</accession>